<dbReference type="Pfam" id="PF00459">
    <property type="entry name" value="Inositol_P"/>
    <property type="match status" value="1"/>
</dbReference>
<dbReference type="Gene3D" id="3.30.540.10">
    <property type="entry name" value="Fructose-1,6-Bisphosphatase, subunit A, domain 1"/>
    <property type="match status" value="1"/>
</dbReference>
<dbReference type="AlphaFoldDB" id="A0A7M4DJP4"/>
<evidence type="ECO:0000313" key="6">
    <source>
        <dbReference type="Proteomes" id="UP000419743"/>
    </source>
</evidence>
<evidence type="ECO:0000256" key="3">
    <source>
        <dbReference type="ARBA" id="ARBA00022842"/>
    </source>
</evidence>
<comment type="cofactor">
    <cofactor evidence="4">
        <name>Mg(2+)</name>
        <dbReference type="ChEBI" id="CHEBI:18420"/>
    </cofactor>
</comment>
<accession>A0A7M4DJP4</accession>
<proteinExistence type="predicted"/>
<keyword evidence="6" id="KW-1185">Reference proteome</keyword>
<dbReference type="CDD" id="cd01637">
    <property type="entry name" value="IMPase_like"/>
    <property type="match status" value="1"/>
</dbReference>
<dbReference type="PROSITE" id="PS00629">
    <property type="entry name" value="IMP_1"/>
    <property type="match status" value="1"/>
</dbReference>
<feature type="binding site" evidence="4">
    <location>
        <position position="89"/>
    </location>
    <ligand>
        <name>Mg(2+)</name>
        <dbReference type="ChEBI" id="CHEBI:18420"/>
        <label>1</label>
        <note>catalytic</note>
    </ligand>
</feature>
<dbReference type="GO" id="GO:0046872">
    <property type="term" value="F:metal ion binding"/>
    <property type="evidence" value="ECO:0007669"/>
    <property type="project" value="UniProtKB-KW"/>
</dbReference>
<dbReference type="PANTHER" id="PTHR20854">
    <property type="entry name" value="INOSITOL MONOPHOSPHATASE"/>
    <property type="match status" value="1"/>
</dbReference>
<dbReference type="InterPro" id="IPR000760">
    <property type="entry name" value="Inositol_monophosphatase-like"/>
</dbReference>
<feature type="binding site" evidence="4">
    <location>
        <position position="66"/>
    </location>
    <ligand>
        <name>Mg(2+)</name>
        <dbReference type="ChEBI" id="CHEBI:18420"/>
        <label>1</label>
        <note>catalytic</note>
    </ligand>
</feature>
<dbReference type="GO" id="GO:0007165">
    <property type="term" value="P:signal transduction"/>
    <property type="evidence" value="ECO:0007669"/>
    <property type="project" value="TreeGrafter"/>
</dbReference>
<dbReference type="InterPro" id="IPR020583">
    <property type="entry name" value="Inositol_monoP_metal-BS"/>
</dbReference>
<evidence type="ECO:0000256" key="1">
    <source>
        <dbReference type="ARBA" id="ARBA00022723"/>
    </source>
</evidence>
<comment type="caution">
    <text evidence="5">The sequence shown here is derived from an EMBL/GenBank/DDBJ whole genome shotgun (WGS) entry which is preliminary data.</text>
</comment>
<protein>
    <submittedName>
        <fullName evidence="5">Inositol-1-monophosphatase</fullName>
        <ecNumber evidence="5">3.1.3.25</ecNumber>
    </submittedName>
</protein>
<dbReference type="Gene3D" id="3.40.190.80">
    <property type="match status" value="1"/>
</dbReference>
<feature type="binding site" evidence="4">
    <location>
        <position position="92"/>
    </location>
    <ligand>
        <name>Mg(2+)</name>
        <dbReference type="ChEBI" id="CHEBI:18420"/>
        <label>1</label>
        <note>catalytic</note>
    </ligand>
</feature>
<dbReference type="EC" id="3.1.3.25" evidence="5"/>
<keyword evidence="2 5" id="KW-0378">Hydrolase</keyword>
<feature type="binding site" evidence="4">
    <location>
        <position position="206"/>
    </location>
    <ligand>
        <name>Mg(2+)</name>
        <dbReference type="ChEBI" id="CHEBI:18420"/>
        <label>1</label>
        <note>catalytic</note>
    </ligand>
</feature>
<dbReference type="GO" id="GO:0008934">
    <property type="term" value="F:inositol monophosphate 1-phosphatase activity"/>
    <property type="evidence" value="ECO:0007669"/>
    <property type="project" value="TreeGrafter"/>
</dbReference>
<dbReference type="EMBL" id="CACRYJ010000032">
    <property type="protein sequence ID" value="VZO37264.1"/>
    <property type="molecule type" value="Genomic_DNA"/>
</dbReference>
<dbReference type="GO" id="GO:0006020">
    <property type="term" value="P:inositol metabolic process"/>
    <property type="evidence" value="ECO:0007669"/>
    <property type="project" value="TreeGrafter"/>
</dbReference>
<evidence type="ECO:0000313" key="5">
    <source>
        <dbReference type="EMBL" id="VZO37264.1"/>
    </source>
</evidence>
<name>A0A7M4DJP4_9MICO</name>
<gene>
    <name evidence="5" type="primary">suhB</name>
    <name evidence="5" type="ORF">HALOF300_02351</name>
</gene>
<sequence length="260" mass="27588">MDTDAVLDLLKETAATVITPRFRALAEGQVFEKAPGDLVTVADRESEIVIAEALQAAYPDALILGEEATSADKTLLQAFATAEHSFTIDPVDGTKNFVNGSPDHAVMVAELRGGKPVRSWIWVPEREEAFVAEADAGAYLNGTRIQRSAPADGAELRGVTSSEPLRSRAPAPLQIGDSWMCAGVDYANLALGEVDYVGFRNDWPWDHAPGALLVAEAGGFTGRLDGSAYAPRRVGIPWLIGAASAEVFEEVRGPIASLVG</sequence>
<dbReference type="PANTHER" id="PTHR20854:SF4">
    <property type="entry name" value="INOSITOL-1-MONOPHOSPHATASE-RELATED"/>
    <property type="match status" value="1"/>
</dbReference>
<evidence type="ECO:0000256" key="4">
    <source>
        <dbReference type="PIRSR" id="PIRSR600760-2"/>
    </source>
</evidence>
<dbReference type="Proteomes" id="UP000419743">
    <property type="component" value="Unassembled WGS sequence"/>
</dbReference>
<keyword evidence="3 4" id="KW-0460">Magnesium</keyword>
<dbReference type="PRINTS" id="PR00377">
    <property type="entry name" value="IMPHPHTASES"/>
</dbReference>
<reference evidence="5 6" key="1">
    <citation type="submission" date="2019-11" db="EMBL/GenBank/DDBJ databases">
        <authorList>
            <person name="Criscuolo A."/>
        </authorList>
    </citation>
    <scope>NUCLEOTIDE SEQUENCE [LARGE SCALE GENOMIC DNA]</scope>
    <source>
        <strain evidence="5">CIP111667</strain>
    </source>
</reference>
<evidence type="ECO:0000256" key="2">
    <source>
        <dbReference type="ARBA" id="ARBA00022801"/>
    </source>
</evidence>
<keyword evidence="1 4" id="KW-0479">Metal-binding</keyword>
<dbReference type="SUPFAM" id="SSF56655">
    <property type="entry name" value="Carbohydrate phosphatase"/>
    <property type="match status" value="1"/>
</dbReference>
<dbReference type="RefSeq" id="WP_156741109.1">
    <property type="nucleotide sequence ID" value="NZ_CACRYJ010000032.1"/>
</dbReference>
<organism evidence="5 6">
    <name type="scientific">Occultella aeris</name>
    <dbReference type="NCBI Taxonomy" id="2761496"/>
    <lineage>
        <taxon>Bacteria</taxon>
        <taxon>Bacillati</taxon>
        <taxon>Actinomycetota</taxon>
        <taxon>Actinomycetes</taxon>
        <taxon>Micrococcales</taxon>
        <taxon>Ruaniaceae</taxon>
        <taxon>Occultella</taxon>
    </lineage>
</organism>